<dbReference type="InterPro" id="IPR009562">
    <property type="entry name" value="DUF1178"/>
</dbReference>
<keyword evidence="3" id="KW-1185">Reference proteome</keyword>
<sequence>MIVYDLSCEDGHRFEGWFGSSGDFAAQLERGLLTCPECGSAAVTKAPMAPAVPLKGNQVRHSAGDQSSETPQNEGAKSGKAVAAPVPNVPIPADVMKAVKKLAEAQAKALKDSQWVGKDFAEKSRAMHYGEEKTEIIHGEATPEQAQDLLDEGVSVAPLLFPVAPPEDVN</sequence>
<dbReference type="AlphaFoldDB" id="A0A848QKW8"/>
<dbReference type="Pfam" id="PF06676">
    <property type="entry name" value="DUF1178"/>
    <property type="match status" value="1"/>
</dbReference>
<evidence type="ECO:0000256" key="1">
    <source>
        <dbReference type="SAM" id="MobiDB-lite"/>
    </source>
</evidence>
<reference evidence="2 3" key="1">
    <citation type="submission" date="2020-04" db="EMBL/GenBank/DDBJ databases">
        <authorList>
            <person name="Liu A."/>
        </authorList>
    </citation>
    <scope>NUCLEOTIDE SEQUENCE [LARGE SCALE GENOMIC DNA]</scope>
    <source>
        <strain evidence="2 3">RZ02</strain>
    </source>
</reference>
<proteinExistence type="predicted"/>
<dbReference type="RefSeq" id="WP_170010980.1">
    <property type="nucleotide sequence ID" value="NZ_JABCRE010000002.1"/>
</dbReference>
<evidence type="ECO:0000313" key="3">
    <source>
        <dbReference type="Proteomes" id="UP000561181"/>
    </source>
</evidence>
<dbReference type="EMBL" id="JABCRE010000002">
    <property type="protein sequence ID" value="NMW31469.1"/>
    <property type="molecule type" value="Genomic_DNA"/>
</dbReference>
<protein>
    <submittedName>
        <fullName evidence="2">DUF1178 family protein</fullName>
    </submittedName>
</protein>
<feature type="compositionally biased region" description="Polar residues" evidence="1">
    <location>
        <begin position="64"/>
        <end position="75"/>
    </location>
</feature>
<gene>
    <name evidence="2" type="ORF">HKD42_05305</name>
</gene>
<evidence type="ECO:0000313" key="2">
    <source>
        <dbReference type="EMBL" id="NMW31469.1"/>
    </source>
</evidence>
<dbReference type="Proteomes" id="UP000561181">
    <property type="component" value="Unassembled WGS sequence"/>
</dbReference>
<organism evidence="2 3">
    <name type="scientific">Pontixanthobacter rizhaonensis</name>
    <dbReference type="NCBI Taxonomy" id="2730337"/>
    <lineage>
        <taxon>Bacteria</taxon>
        <taxon>Pseudomonadati</taxon>
        <taxon>Pseudomonadota</taxon>
        <taxon>Alphaproteobacteria</taxon>
        <taxon>Sphingomonadales</taxon>
        <taxon>Erythrobacteraceae</taxon>
        <taxon>Pontixanthobacter</taxon>
    </lineage>
</organism>
<dbReference type="PIRSF" id="PIRSF032131">
    <property type="entry name" value="UCP032131"/>
    <property type="match status" value="1"/>
</dbReference>
<accession>A0A848QKW8</accession>
<feature type="region of interest" description="Disordered" evidence="1">
    <location>
        <begin position="56"/>
        <end position="87"/>
    </location>
</feature>
<name>A0A848QKW8_9SPHN</name>
<comment type="caution">
    <text evidence="2">The sequence shown here is derived from an EMBL/GenBank/DDBJ whole genome shotgun (WGS) entry which is preliminary data.</text>
</comment>